<sequence>MTGGASGLRDNTAGNFKQPRNVPRILKVSVDDIDLVSRNHHDHLQQTVPSSSVSVQDQLYDFIYKPGNHRAPNTTELGTMSSQAQAFKDEIRKQAAMENARHLVEKLNEHCFERCVPKPGSSLSSSESTCFTHCMEKYMGAWDTVSRQYVSKIQTQPQGLI</sequence>
<dbReference type="InterPro" id="IPR035427">
    <property type="entry name" value="Tim10-like_dom_sf"/>
</dbReference>
<comment type="caution">
    <text evidence="19">The sequence shown here is derived from an EMBL/GenBank/DDBJ whole genome shotgun (WGS) entry which is preliminary data.</text>
</comment>
<evidence type="ECO:0000256" key="11">
    <source>
        <dbReference type="ARBA" id="ARBA00023186"/>
    </source>
</evidence>
<evidence type="ECO:0000256" key="4">
    <source>
        <dbReference type="ARBA" id="ARBA00022723"/>
    </source>
</evidence>
<accession>A0A4V6DTD6</accession>
<evidence type="ECO:0000256" key="15">
    <source>
        <dbReference type="ARBA" id="ARBA00074047"/>
    </source>
</evidence>
<evidence type="ECO:0000256" key="10">
    <source>
        <dbReference type="ARBA" id="ARBA00023157"/>
    </source>
</evidence>
<keyword evidence="6" id="KW-0862">Zinc</keyword>
<feature type="region of interest" description="Disordered" evidence="17">
    <location>
        <begin position="1"/>
        <end position="20"/>
    </location>
</feature>
<dbReference type="GO" id="GO:0046872">
    <property type="term" value="F:metal ion binding"/>
    <property type="evidence" value="ECO:0007669"/>
    <property type="project" value="UniProtKB-KW"/>
</dbReference>
<evidence type="ECO:0000256" key="16">
    <source>
        <dbReference type="ARBA" id="ARBA00074275"/>
    </source>
</evidence>
<evidence type="ECO:0000313" key="19">
    <source>
        <dbReference type="EMBL" id="TKX19072.1"/>
    </source>
</evidence>
<keyword evidence="11" id="KW-0143">Chaperone</keyword>
<keyword evidence="8" id="KW-0811">Translocation</keyword>
<keyword evidence="7" id="KW-0653">Protein transport</keyword>
<dbReference type="GO" id="GO:0015031">
    <property type="term" value="P:protein transport"/>
    <property type="evidence" value="ECO:0007669"/>
    <property type="project" value="UniProtKB-KW"/>
</dbReference>
<name>A0A4V6DTD6_9PEZI</name>
<evidence type="ECO:0000256" key="5">
    <source>
        <dbReference type="ARBA" id="ARBA00022792"/>
    </source>
</evidence>
<evidence type="ECO:0000256" key="8">
    <source>
        <dbReference type="ARBA" id="ARBA00023010"/>
    </source>
</evidence>
<feature type="domain" description="Tim10-like" evidence="18">
    <location>
        <begin position="91"/>
        <end position="150"/>
    </location>
</feature>
<dbReference type="Pfam" id="PF02953">
    <property type="entry name" value="zf-Tim10_DDP"/>
    <property type="match status" value="1"/>
</dbReference>
<dbReference type="InterPro" id="IPR004217">
    <property type="entry name" value="Tim10-like"/>
</dbReference>
<evidence type="ECO:0000256" key="17">
    <source>
        <dbReference type="SAM" id="MobiDB-lite"/>
    </source>
</evidence>
<dbReference type="EMBL" id="PTQR01000121">
    <property type="protein sequence ID" value="TKX19072.1"/>
    <property type="molecule type" value="Genomic_DNA"/>
</dbReference>
<dbReference type="GO" id="GO:0045039">
    <property type="term" value="P:protein insertion into mitochondrial inner membrane"/>
    <property type="evidence" value="ECO:0007669"/>
    <property type="project" value="UniProtKB-ARBA"/>
</dbReference>
<gene>
    <name evidence="19" type="ORF">C1H76_8738</name>
</gene>
<evidence type="ECO:0000256" key="7">
    <source>
        <dbReference type="ARBA" id="ARBA00022927"/>
    </source>
</evidence>
<keyword evidence="9" id="KW-0496">Mitochondrion</keyword>
<keyword evidence="5" id="KW-0999">Mitochondrion inner membrane</keyword>
<dbReference type="SUPFAM" id="SSF144122">
    <property type="entry name" value="Tim10-like"/>
    <property type="match status" value="1"/>
</dbReference>
<comment type="subunit">
    <text evidence="13">Heterohexamer; composed of 3 copies of TIM8 and 3 copies of TIM13, named soluble 70 kDa complex. Associates with the TIM22 complex, whose core is composed of TIM22 and TIM54. Interacts with the transmembrane regions of multi-pass transmembrane proteins in transit.</text>
</comment>
<dbReference type="Proteomes" id="UP000308133">
    <property type="component" value="Unassembled WGS sequence"/>
</dbReference>
<dbReference type="AlphaFoldDB" id="A0A4V6DTD6"/>
<dbReference type="Gene3D" id="1.10.287.810">
    <property type="entry name" value="Mitochondrial import inner membrane translocase subunit tim13 like domains"/>
    <property type="match status" value="1"/>
</dbReference>
<evidence type="ECO:0000256" key="12">
    <source>
        <dbReference type="ARBA" id="ARBA00025151"/>
    </source>
</evidence>
<keyword evidence="3" id="KW-0813">Transport</keyword>
<dbReference type="GO" id="GO:0042719">
    <property type="term" value="C:mitochondrial intermembrane space chaperone complex"/>
    <property type="evidence" value="ECO:0007669"/>
    <property type="project" value="UniProtKB-ARBA"/>
</dbReference>
<reference evidence="19 20" key="1">
    <citation type="submission" date="2018-02" db="EMBL/GenBank/DDBJ databases">
        <title>Draft genome sequences of Elsinoe sp., causing black scab on jojoba.</title>
        <authorList>
            <person name="Stodart B."/>
            <person name="Jeffress S."/>
            <person name="Ash G."/>
            <person name="Arun Chinnappa K."/>
        </authorList>
    </citation>
    <scope>NUCLEOTIDE SEQUENCE [LARGE SCALE GENOMIC DNA]</scope>
    <source>
        <strain evidence="19 20">Hillstone_2</strain>
    </source>
</reference>
<evidence type="ECO:0000256" key="6">
    <source>
        <dbReference type="ARBA" id="ARBA00022833"/>
    </source>
</evidence>
<evidence type="ECO:0000313" key="20">
    <source>
        <dbReference type="Proteomes" id="UP000308133"/>
    </source>
</evidence>
<dbReference type="FunFam" id="1.10.287.810:FF:000001">
    <property type="entry name" value="mitochondrial import inner membrane translocase subunit TIM13"/>
    <property type="match status" value="1"/>
</dbReference>
<comment type="function">
    <text evidence="12">Mitochondrial intermembrane chaperone that participates in the import and insertion of some multi-pass transmembrane proteins into the mitochondrial inner membrane. Also required for the transfer of beta-barrel precursors from the TOM complex to the sorting and assembly machinery (SAM complex) of the outer membrane. Acts as a chaperone-like protein that protects the hydrophobic precursors from aggregation and guide them through the mitochondrial intermembrane space. The TIM8-TIM13 complex is non essential and only mediates the import of few proteins, while the predominant TIM9-TIM10 70 kDa complex is crucial and mediates the import of much more proteins.</text>
</comment>
<proteinExistence type="inferred from homology"/>
<evidence type="ECO:0000256" key="13">
    <source>
        <dbReference type="ARBA" id="ARBA00025862"/>
    </source>
</evidence>
<organism evidence="19 20">
    <name type="scientific">Elsinoe australis</name>
    <dbReference type="NCBI Taxonomy" id="40998"/>
    <lineage>
        <taxon>Eukaryota</taxon>
        <taxon>Fungi</taxon>
        <taxon>Dikarya</taxon>
        <taxon>Ascomycota</taxon>
        <taxon>Pezizomycotina</taxon>
        <taxon>Dothideomycetes</taxon>
        <taxon>Dothideomycetidae</taxon>
        <taxon>Myriangiales</taxon>
        <taxon>Elsinoaceae</taxon>
        <taxon>Elsinoe</taxon>
    </lineage>
</organism>
<comment type="subcellular location">
    <subcellularLocation>
        <location evidence="1">Mitochondrion inner membrane</location>
        <topology evidence="1">Peripheral membrane protein</topology>
        <orientation evidence="1">Intermembrane side</orientation>
    </subcellularLocation>
</comment>
<evidence type="ECO:0000256" key="9">
    <source>
        <dbReference type="ARBA" id="ARBA00023128"/>
    </source>
</evidence>
<keyword evidence="5" id="KW-0472">Membrane</keyword>
<keyword evidence="4" id="KW-0479">Metal-binding</keyword>
<evidence type="ECO:0000256" key="14">
    <source>
        <dbReference type="ARBA" id="ARBA00067221"/>
    </source>
</evidence>
<protein>
    <recommendedName>
        <fullName evidence="16">Mitochondrial import inner membrane translocase subunit TIM13</fullName>
    </recommendedName>
    <alternativeName>
        <fullName evidence="14 15">mitochondrial import inner membrane translocase subunit TIM13</fullName>
    </alternativeName>
</protein>
<evidence type="ECO:0000256" key="1">
    <source>
        <dbReference type="ARBA" id="ARBA00004137"/>
    </source>
</evidence>
<evidence type="ECO:0000256" key="2">
    <source>
        <dbReference type="ARBA" id="ARBA00006720"/>
    </source>
</evidence>
<comment type="similarity">
    <text evidence="2">Belongs to the small Tim family.</text>
</comment>
<dbReference type="GO" id="GO:0005743">
    <property type="term" value="C:mitochondrial inner membrane"/>
    <property type="evidence" value="ECO:0007669"/>
    <property type="project" value="UniProtKB-SubCell"/>
</dbReference>
<keyword evidence="10" id="KW-1015">Disulfide bond</keyword>
<evidence type="ECO:0000259" key="18">
    <source>
        <dbReference type="Pfam" id="PF02953"/>
    </source>
</evidence>
<evidence type="ECO:0000256" key="3">
    <source>
        <dbReference type="ARBA" id="ARBA00022448"/>
    </source>
</evidence>